<evidence type="ECO:0000313" key="1">
    <source>
        <dbReference type="EMBL" id="AZZ65449.1"/>
    </source>
</evidence>
<dbReference type="AlphaFoldDB" id="A0A3T0TU04"/>
<dbReference type="KEGG" id="mphc:DMC14_001435"/>
<dbReference type="Proteomes" id="UP000256585">
    <property type="component" value="Chromosome"/>
</dbReference>
<reference evidence="1" key="1">
    <citation type="submission" date="2019-03" db="EMBL/GenBank/DDBJ databases">
        <title>Draft Sequence and Annotation of the Mycoplasma phocicerebrale Strain 1049T Genome.</title>
        <authorList>
            <person name="Frasca S.Jr."/>
            <person name="Kutish G.F."/>
            <person name="Castellanos Gell J."/>
            <person name="Michaels D.L."/>
            <person name="Brown D.R."/>
        </authorList>
    </citation>
    <scope>NUCLEOTIDE SEQUENCE</scope>
    <source>
        <strain evidence="1">1049</strain>
    </source>
</reference>
<keyword evidence="2" id="KW-1185">Reference proteome</keyword>
<name>A0A3T0TU04_9BACT</name>
<evidence type="ECO:0000313" key="2">
    <source>
        <dbReference type="Proteomes" id="UP000256585"/>
    </source>
</evidence>
<accession>A0A3T0TU04</accession>
<dbReference type="EMBL" id="CP033058">
    <property type="protein sequence ID" value="AZZ65449.1"/>
    <property type="molecule type" value="Genomic_DNA"/>
</dbReference>
<sequence>MDNNISQWHDQEIIKQFEQNTNRQYQKDLSGICIKYELNELDVNDFLYNSFLTKKISLEGTSFLNLVKGYFKKINTHLLEIKIVLIIEQF</sequence>
<proteinExistence type="predicted"/>
<gene>
    <name evidence="1" type="ORF">DMC14_001435</name>
</gene>
<organism evidence="1 2">
    <name type="scientific">Metamycoplasma phocicerebrale</name>
    <dbReference type="NCBI Taxonomy" id="142649"/>
    <lineage>
        <taxon>Bacteria</taxon>
        <taxon>Bacillati</taxon>
        <taxon>Mycoplasmatota</taxon>
        <taxon>Mycoplasmoidales</taxon>
        <taxon>Metamycoplasmataceae</taxon>
        <taxon>Metamycoplasma</taxon>
    </lineage>
</organism>
<protein>
    <submittedName>
        <fullName evidence="1">Uncharacterized protein</fullName>
    </submittedName>
</protein>